<organism evidence="3 4">
    <name type="scientific">Burkholderia ubonensis</name>
    <dbReference type="NCBI Taxonomy" id="101571"/>
    <lineage>
        <taxon>Bacteria</taxon>
        <taxon>Pseudomonadati</taxon>
        <taxon>Pseudomonadota</taxon>
        <taxon>Betaproteobacteria</taxon>
        <taxon>Burkholderiales</taxon>
        <taxon>Burkholderiaceae</taxon>
        <taxon>Burkholderia</taxon>
        <taxon>Burkholderia cepacia complex</taxon>
    </lineage>
</organism>
<dbReference type="SUPFAM" id="SSF55961">
    <property type="entry name" value="Bet v1-like"/>
    <property type="match status" value="1"/>
</dbReference>
<proteinExistence type="inferred from homology"/>
<reference evidence="3 4" key="1">
    <citation type="submission" date="2015-11" db="EMBL/GenBank/DDBJ databases">
        <title>Expanding the genomic diversity of Burkholderia species for the development of highly accurate diagnostics.</title>
        <authorList>
            <person name="Sahl J."/>
            <person name="Keim P."/>
            <person name="Wagner D."/>
        </authorList>
    </citation>
    <scope>NUCLEOTIDE SEQUENCE [LARGE SCALE GENOMIC DNA]</scope>
    <source>
        <strain evidence="3 4">MSMB782WGS</strain>
    </source>
</reference>
<name>A0A108C7L7_9BURK</name>
<feature type="domain" description="Activator of Hsp90 ATPase homologue 1/2-like C-terminal" evidence="2">
    <location>
        <begin position="14"/>
        <end position="153"/>
    </location>
</feature>
<dbReference type="CDD" id="cd08895">
    <property type="entry name" value="SRPBCC_CalC_Aha1-like_2"/>
    <property type="match status" value="1"/>
</dbReference>
<sequence>MARLNSTRVSRHLNAPRARVYRALLDPHAIEQWKAPDGMTCRVDAFDAREGGAFRITLIYDAPTGVGKTTGRTDSYHGRFVTLVPNELVVEIDAFETDDPALRGAMTITITLSDDAGSTRIDAVHDGLPPGVPAADNETGWRMALAKLAALVETG</sequence>
<evidence type="ECO:0000313" key="4">
    <source>
        <dbReference type="Proteomes" id="UP000065504"/>
    </source>
</evidence>
<dbReference type="Pfam" id="PF08327">
    <property type="entry name" value="AHSA1"/>
    <property type="match status" value="1"/>
</dbReference>
<dbReference type="Gene3D" id="3.30.530.20">
    <property type="match status" value="1"/>
</dbReference>
<comment type="caution">
    <text evidence="3">The sequence shown here is derived from an EMBL/GenBank/DDBJ whole genome shotgun (WGS) entry which is preliminary data.</text>
</comment>
<protein>
    <submittedName>
        <fullName evidence="3">Polyketide cyclase</fullName>
    </submittedName>
</protein>
<evidence type="ECO:0000313" key="3">
    <source>
        <dbReference type="EMBL" id="KWK69578.1"/>
    </source>
</evidence>
<gene>
    <name evidence="3" type="ORF">WM16_23435</name>
</gene>
<dbReference type="Proteomes" id="UP000065504">
    <property type="component" value="Unassembled WGS sequence"/>
</dbReference>
<dbReference type="InterPro" id="IPR013538">
    <property type="entry name" value="ASHA1/2-like_C"/>
</dbReference>
<evidence type="ECO:0000256" key="1">
    <source>
        <dbReference type="ARBA" id="ARBA00006817"/>
    </source>
</evidence>
<dbReference type="AlphaFoldDB" id="A0A108C7L7"/>
<evidence type="ECO:0000259" key="2">
    <source>
        <dbReference type="Pfam" id="PF08327"/>
    </source>
</evidence>
<comment type="similarity">
    <text evidence="1">Belongs to the AHA1 family.</text>
</comment>
<accession>A0A108C7L7</accession>
<dbReference type="EMBL" id="LPLU01000110">
    <property type="protein sequence ID" value="KWK69578.1"/>
    <property type="molecule type" value="Genomic_DNA"/>
</dbReference>
<dbReference type="InterPro" id="IPR023393">
    <property type="entry name" value="START-like_dom_sf"/>
</dbReference>
<dbReference type="RefSeq" id="WP_060237147.1">
    <property type="nucleotide sequence ID" value="NZ_LPLU01000110.1"/>
</dbReference>